<dbReference type="PANTHER" id="PTHR43908">
    <property type="entry name" value="AT29763P-RELATED"/>
    <property type="match status" value="1"/>
</dbReference>
<dbReference type="GO" id="GO:0016740">
    <property type="term" value="F:transferase activity"/>
    <property type="evidence" value="ECO:0007669"/>
    <property type="project" value="UniProtKB-KW"/>
</dbReference>
<evidence type="ECO:0000256" key="4">
    <source>
        <dbReference type="ARBA" id="ARBA00022786"/>
    </source>
</evidence>
<dbReference type="InterPro" id="IPR036869">
    <property type="entry name" value="J_dom_sf"/>
</dbReference>
<evidence type="ECO:0000259" key="11">
    <source>
        <dbReference type="PROSITE" id="PS50076"/>
    </source>
</evidence>
<evidence type="ECO:0000256" key="8">
    <source>
        <dbReference type="PROSITE-ProRule" id="PRU10133"/>
    </source>
</evidence>
<dbReference type="GO" id="GO:0071218">
    <property type="term" value="P:cellular response to misfolded protein"/>
    <property type="evidence" value="ECO:0007669"/>
    <property type="project" value="TreeGrafter"/>
</dbReference>
<dbReference type="CDD" id="cd06257">
    <property type="entry name" value="DnaJ"/>
    <property type="match status" value="1"/>
</dbReference>
<dbReference type="InterPro" id="IPR051100">
    <property type="entry name" value="DnaJ_subfamily_B/C"/>
</dbReference>
<dbReference type="PROSITE" id="PS50076">
    <property type="entry name" value="DNAJ_2"/>
    <property type="match status" value="1"/>
</dbReference>
<dbReference type="InterPro" id="IPR023313">
    <property type="entry name" value="UBQ-conjugating_AS"/>
</dbReference>
<dbReference type="SUPFAM" id="SSF46565">
    <property type="entry name" value="Chaperone J-domain"/>
    <property type="match status" value="1"/>
</dbReference>
<accession>A0A0V1E180</accession>
<proteinExistence type="predicted"/>
<dbReference type="Pfam" id="PF00179">
    <property type="entry name" value="UQ_con"/>
    <property type="match status" value="1"/>
</dbReference>
<dbReference type="PANTHER" id="PTHR43908:SF3">
    <property type="entry name" value="AT29763P-RELATED"/>
    <property type="match status" value="1"/>
</dbReference>
<keyword evidence="3 10" id="KW-0812">Transmembrane</keyword>
<keyword evidence="6 10" id="KW-1133">Transmembrane helix</keyword>
<evidence type="ECO:0000313" key="14">
    <source>
        <dbReference type="Proteomes" id="UP000054632"/>
    </source>
</evidence>
<feature type="active site" description="Glycyl thioester intermediate" evidence="8">
    <location>
        <position position="101"/>
    </location>
</feature>
<dbReference type="AlphaFoldDB" id="A0A0V1E180"/>
<dbReference type="EMBL" id="JYDR01000140">
    <property type="protein sequence ID" value="KRY67350.1"/>
    <property type="molecule type" value="Genomic_DNA"/>
</dbReference>
<dbReference type="FunFam" id="3.10.110.10:FF:000029">
    <property type="entry name" value="Ubiquitin conjugating enzyme E2 D3"/>
    <property type="match status" value="1"/>
</dbReference>
<evidence type="ECO:0000259" key="12">
    <source>
        <dbReference type="PROSITE" id="PS50127"/>
    </source>
</evidence>
<evidence type="ECO:0000256" key="3">
    <source>
        <dbReference type="ARBA" id="ARBA00022692"/>
    </source>
</evidence>
<evidence type="ECO:0000256" key="2">
    <source>
        <dbReference type="ARBA" id="ARBA00022679"/>
    </source>
</evidence>
<protein>
    <submittedName>
        <fullName evidence="13">Ubiquitin-conjugating enzyme E2 2</fullName>
    </submittedName>
</protein>
<gene>
    <name evidence="13" type="primary">SLC41A2</name>
    <name evidence="13" type="ORF">T4A_5939</name>
</gene>
<feature type="transmembrane region" description="Helical" evidence="10">
    <location>
        <begin position="447"/>
        <end position="468"/>
    </location>
</feature>
<evidence type="ECO:0000256" key="5">
    <source>
        <dbReference type="ARBA" id="ARBA00022824"/>
    </source>
</evidence>
<dbReference type="PROSITE" id="PS00636">
    <property type="entry name" value="DNAJ_1"/>
    <property type="match status" value="1"/>
</dbReference>
<comment type="caution">
    <text evidence="13">The sequence shown here is derived from an EMBL/GenBank/DDBJ whole genome shotgun (WGS) entry which is preliminary data.</text>
</comment>
<dbReference type="SMART" id="SM00271">
    <property type="entry name" value="DnaJ"/>
    <property type="match status" value="1"/>
</dbReference>
<dbReference type="PRINTS" id="PR00625">
    <property type="entry name" value="JDOMAIN"/>
</dbReference>
<feature type="compositionally biased region" description="Low complexity" evidence="9">
    <location>
        <begin position="263"/>
        <end position="281"/>
    </location>
</feature>
<comment type="subcellular location">
    <subcellularLocation>
        <location evidence="1">Endoplasmic reticulum membrane</location>
        <topology evidence="1">Single-pass membrane protein</topology>
    </subcellularLocation>
</comment>
<keyword evidence="5" id="KW-0256">Endoplasmic reticulum</keyword>
<feature type="domain" description="UBC core" evidence="12">
    <location>
        <begin position="17"/>
        <end position="163"/>
    </location>
</feature>
<dbReference type="Gene3D" id="3.10.110.10">
    <property type="entry name" value="Ubiquitin Conjugating Enzyme"/>
    <property type="match status" value="1"/>
</dbReference>
<evidence type="ECO:0000256" key="9">
    <source>
        <dbReference type="SAM" id="MobiDB-lite"/>
    </source>
</evidence>
<sequence>LNIDVVQFLTVNQRYKIIDENGRDELQDIGRDPPALCSAGPVGDDLFHWQATIMGPPDSAYQGGVFFLTIHFPTDYPFKPPKVAFTTRIYHPNINSNGSICLDILRSQWSPALTISKVLLSICSLLCDPNPDDPLVPEIARIYKTDRERYNQLARDWTQKYAMYLFEKLQMDANRDESLRCIELAKQNLRFGNKAKAVKFLQKAKKLCNSPDVLKLISEAADLANIEKNGSVSSGSSQEEQRQFHASSSQPEFENNSSGDFYSRANRSCNSSRSRSSSARRTPSAPQIHVDYSEADLKAVKRNPFSSNRIRKCKDYYEILNVSKSCTELELKKQYRKLALQFHPDKCSVPGATEAFKAIGNAYAVLSDPKKRERYDMYGNESEVGTTRRNGFNEYDYTRGFEAEMTAEEIFNMFFGGTFPRDQIFRRGSAFHFRYDRDEHESPLNTFFQVFPILIVLIVTIIGQLFSADPVKYNTERWTSGLQVKYFVRSDFEQHYKTESSVMQIEAHVEQEYINILKSNCIREQNQKENMLWRARITGDKNLFTRAETMGLPSCERFHQIFAN</sequence>
<dbReference type="InterPro" id="IPR001623">
    <property type="entry name" value="DnaJ_domain"/>
</dbReference>
<evidence type="ECO:0000256" key="1">
    <source>
        <dbReference type="ARBA" id="ARBA00004389"/>
    </source>
</evidence>
<dbReference type="FunFam" id="1.10.287.110:FF:000137">
    <property type="entry name" value="DnaJ homolog subfamily B member 1"/>
    <property type="match status" value="1"/>
</dbReference>
<feature type="region of interest" description="Disordered" evidence="9">
    <location>
        <begin position="229"/>
        <end position="290"/>
    </location>
</feature>
<keyword evidence="4" id="KW-0833">Ubl conjugation pathway</keyword>
<dbReference type="Pfam" id="PF00226">
    <property type="entry name" value="DnaJ"/>
    <property type="match status" value="1"/>
</dbReference>
<organism evidence="13 14">
    <name type="scientific">Trichinella pseudospiralis</name>
    <name type="common">Parasitic roundworm</name>
    <dbReference type="NCBI Taxonomy" id="6337"/>
    <lineage>
        <taxon>Eukaryota</taxon>
        <taxon>Metazoa</taxon>
        <taxon>Ecdysozoa</taxon>
        <taxon>Nematoda</taxon>
        <taxon>Enoplea</taxon>
        <taxon>Dorylaimia</taxon>
        <taxon>Trichinellida</taxon>
        <taxon>Trichinellidae</taxon>
        <taxon>Trichinella</taxon>
    </lineage>
</organism>
<dbReference type="InterPro" id="IPR015399">
    <property type="entry name" value="DUF1977_DnaJ-like"/>
</dbReference>
<dbReference type="SMART" id="SM00212">
    <property type="entry name" value="UBCc"/>
    <property type="match status" value="1"/>
</dbReference>
<reference evidence="13 14" key="1">
    <citation type="submission" date="2015-01" db="EMBL/GenBank/DDBJ databases">
        <title>Evolution of Trichinella species and genotypes.</title>
        <authorList>
            <person name="Korhonen P.K."/>
            <person name="Edoardo P."/>
            <person name="Giuseppe L.R."/>
            <person name="Gasser R.B."/>
        </authorList>
    </citation>
    <scope>NUCLEOTIDE SEQUENCE [LARGE SCALE GENOMIC DNA]</scope>
    <source>
        <strain evidence="13">ISS13</strain>
    </source>
</reference>
<dbReference type="Gene3D" id="1.10.287.110">
    <property type="entry name" value="DnaJ domain"/>
    <property type="match status" value="1"/>
</dbReference>
<dbReference type="PROSITE" id="PS00183">
    <property type="entry name" value="UBC_1"/>
    <property type="match status" value="1"/>
</dbReference>
<dbReference type="SUPFAM" id="SSF54495">
    <property type="entry name" value="UBC-like"/>
    <property type="match status" value="1"/>
</dbReference>
<dbReference type="CDD" id="cd23792">
    <property type="entry name" value="UBCc_UBE2D"/>
    <property type="match status" value="1"/>
</dbReference>
<evidence type="ECO:0000256" key="7">
    <source>
        <dbReference type="ARBA" id="ARBA00023136"/>
    </source>
</evidence>
<dbReference type="GO" id="GO:0030544">
    <property type="term" value="F:Hsp70 protein binding"/>
    <property type="evidence" value="ECO:0007669"/>
    <property type="project" value="TreeGrafter"/>
</dbReference>
<dbReference type="Proteomes" id="UP000054632">
    <property type="component" value="Unassembled WGS sequence"/>
</dbReference>
<feature type="domain" description="J" evidence="11">
    <location>
        <begin position="315"/>
        <end position="379"/>
    </location>
</feature>
<dbReference type="InterPro" id="IPR018253">
    <property type="entry name" value="DnaJ_domain_CS"/>
</dbReference>
<dbReference type="InterPro" id="IPR016135">
    <property type="entry name" value="UBQ-conjugating_enzyme/RWD"/>
</dbReference>
<name>A0A0V1E180_TRIPS</name>
<keyword evidence="7 10" id="KW-0472">Membrane</keyword>
<dbReference type="InterPro" id="IPR000608">
    <property type="entry name" value="UBC"/>
</dbReference>
<evidence type="ECO:0000313" key="13">
    <source>
        <dbReference type="EMBL" id="KRY67350.1"/>
    </source>
</evidence>
<feature type="non-terminal residue" evidence="13">
    <location>
        <position position="1"/>
    </location>
</feature>
<dbReference type="Pfam" id="PF09320">
    <property type="entry name" value="DUF1977"/>
    <property type="match status" value="1"/>
</dbReference>
<evidence type="ECO:0000256" key="6">
    <source>
        <dbReference type="ARBA" id="ARBA00022989"/>
    </source>
</evidence>
<evidence type="ECO:0000256" key="10">
    <source>
        <dbReference type="SAM" id="Phobius"/>
    </source>
</evidence>
<feature type="compositionally biased region" description="Polar residues" evidence="9">
    <location>
        <begin position="244"/>
        <end position="260"/>
    </location>
</feature>
<dbReference type="GO" id="GO:0005789">
    <property type="term" value="C:endoplasmic reticulum membrane"/>
    <property type="evidence" value="ECO:0007669"/>
    <property type="project" value="UniProtKB-SubCell"/>
</dbReference>
<dbReference type="PROSITE" id="PS50127">
    <property type="entry name" value="UBC_2"/>
    <property type="match status" value="1"/>
</dbReference>
<keyword evidence="2" id="KW-0808">Transferase</keyword>